<dbReference type="PANTHER" id="PTHR47526:SF3">
    <property type="entry name" value="PHD-TYPE DOMAIN-CONTAINING PROTEIN"/>
    <property type="match status" value="1"/>
</dbReference>
<proteinExistence type="predicted"/>
<evidence type="ECO:0000313" key="2">
    <source>
        <dbReference type="Proteomes" id="UP001159428"/>
    </source>
</evidence>
<dbReference type="EMBL" id="CALNXJ010000058">
    <property type="protein sequence ID" value="CAH3155479.1"/>
    <property type="molecule type" value="Genomic_DNA"/>
</dbReference>
<comment type="caution">
    <text evidence="1">The sequence shown here is derived from an EMBL/GenBank/DDBJ whole genome shotgun (WGS) entry which is preliminary data.</text>
</comment>
<evidence type="ECO:0000313" key="1">
    <source>
        <dbReference type="EMBL" id="CAH3155479.1"/>
    </source>
</evidence>
<keyword evidence="2" id="KW-1185">Reference proteome</keyword>
<name>A0AAU9XQ20_9CNID</name>
<reference evidence="1 2" key="1">
    <citation type="submission" date="2022-05" db="EMBL/GenBank/DDBJ databases">
        <authorList>
            <consortium name="Genoscope - CEA"/>
            <person name="William W."/>
        </authorList>
    </citation>
    <scope>NUCLEOTIDE SEQUENCE [LARGE SCALE GENOMIC DNA]</scope>
</reference>
<protein>
    <recommendedName>
        <fullName evidence="3">SWIM-type domain-containing protein</fullName>
    </recommendedName>
</protein>
<dbReference type="PANTHER" id="PTHR47526">
    <property type="entry name" value="ATP-DEPENDENT DNA HELICASE"/>
    <property type="match status" value="1"/>
</dbReference>
<accession>A0AAU9XQ20</accession>
<evidence type="ECO:0008006" key="3">
    <source>
        <dbReference type="Google" id="ProtNLM"/>
    </source>
</evidence>
<dbReference type="AlphaFoldDB" id="A0AAU9XQ20"/>
<gene>
    <name evidence="1" type="ORF">PMEA_00028004</name>
</gene>
<organism evidence="1 2">
    <name type="scientific">Pocillopora meandrina</name>
    <dbReference type="NCBI Taxonomy" id="46732"/>
    <lineage>
        <taxon>Eukaryota</taxon>
        <taxon>Metazoa</taxon>
        <taxon>Cnidaria</taxon>
        <taxon>Anthozoa</taxon>
        <taxon>Hexacorallia</taxon>
        <taxon>Scleractinia</taxon>
        <taxon>Astrocoeniina</taxon>
        <taxon>Pocilloporidae</taxon>
        <taxon>Pocillopora</taxon>
    </lineage>
</organism>
<dbReference type="Proteomes" id="UP001159428">
    <property type="component" value="Unassembled WGS sequence"/>
</dbReference>
<sequence length="113" mass="12742">MKAFFTEYVGQYKSGFVHEVFTKSVPKGIILLFASVTASQRVREPPHKVWIIRKPSGEVLCSYCSFTAGYSKCCNHVIAVLYKIQPVCGTNQAETSSLGRLRTWTYKPTKDKT</sequence>